<dbReference type="GO" id="GO:0016757">
    <property type="term" value="F:glycosyltransferase activity"/>
    <property type="evidence" value="ECO:0007669"/>
    <property type="project" value="UniProtKB-KW"/>
</dbReference>
<accession>A0ABZ2IZM6</accession>
<evidence type="ECO:0000313" key="2">
    <source>
        <dbReference type="EMBL" id="WWX21963.1"/>
    </source>
</evidence>
<keyword evidence="3" id="KW-1185">Reference proteome</keyword>
<dbReference type="EC" id="2.4.-.-" evidence="2"/>
<dbReference type="Pfam" id="PF13692">
    <property type="entry name" value="Glyco_trans_1_4"/>
    <property type="match status" value="1"/>
</dbReference>
<dbReference type="PANTHER" id="PTHR12526">
    <property type="entry name" value="GLYCOSYLTRANSFERASE"/>
    <property type="match status" value="1"/>
</dbReference>
<reference evidence="2 3" key="1">
    <citation type="submission" date="2024-03" db="EMBL/GenBank/DDBJ databases">
        <title>Phenotype and Genome Characterization of a Sulfate-Reducing Bacterium Pseudodesulfovibrio sp. strain 5S69, isolated from Petroleum Reservoir in Tatarstan (Russia).</title>
        <authorList>
            <person name="Bidzhieva S.K."/>
            <person name="Kadnikov V."/>
            <person name="Tourova T.P."/>
            <person name="Samigullina S.R."/>
            <person name="Sokolova D.S."/>
            <person name="Poltaraus A.B."/>
            <person name="Avtukh A.N."/>
            <person name="Tereshina V.M."/>
            <person name="Mardanov A.V."/>
            <person name="Nazina T.N."/>
        </authorList>
    </citation>
    <scope>NUCLEOTIDE SEQUENCE [LARGE SCALE GENOMIC DNA]</scope>
    <source>
        <strain evidence="2 3">5S69</strain>
    </source>
</reference>
<dbReference type="PANTHER" id="PTHR12526:SF600">
    <property type="entry name" value="GLYCOSYL TRANSFERASE GROUP 1"/>
    <property type="match status" value="1"/>
</dbReference>
<dbReference type="RefSeq" id="WP_338667637.1">
    <property type="nucleotide sequence ID" value="NZ_CP146609.1"/>
</dbReference>
<dbReference type="InterPro" id="IPR028098">
    <property type="entry name" value="Glyco_trans_4-like_N"/>
</dbReference>
<dbReference type="EMBL" id="CP146609">
    <property type="protein sequence ID" value="WWX21963.1"/>
    <property type="molecule type" value="Genomic_DNA"/>
</dbReference>
<dbReference type="Pfam" id="PF13579">
    <property type="entry name" value="Glyco_trans_4_4"/>
    <property type="match status" value="1"/>
</dbReference>
<evidence type="ECO:0000313" key="3">
    <source>
        <dbReference type="Proteomes" id="UP001385389"/>
    </source>
</evidence>
<evidence type="ECO:0000259" key="1">
    <source>
        <dbReference type="Pfam" id="PF13579"/>
    </source>
</evidence>
<dbReference type="Gene3D" id="3.40.50.2000">
    <property type="entry name" value="Glycogen Phosphorylase B"/>
    <property type="match status" value="2"/>
</dbReference>
<organism evidence="2 3">
    <name type="scientific">Pseudodesulfovibrio methanolicus</name>
    <dbReference type="NCBI Taxonomy" id="3126690"/>
    <lineage>
        <taxon>Bacteria</taxon>
        <taxon>Pseudomonadati</taxon>
        <taxon>Thermodesulfobacteriota</taxon>
        <taxon>Desulfovibrionia</taxon>
        <taxon>Desulfovibrionales</taxon>
        <taxon>Desulfovibrionaceae</taxon>
    </lineage>
</organism>
<keyword evidence="2" id="KW-0808">Transferase</keyword>
<sequence>MSRGSVLFATARPPYPLDTGAKIRTWNILSGFMDRYDVDVLHFIDPAVEAGWREAAATLGVRDVFGVENPDLNRPAAPSDLLAALVRGLPVSTVKYARADFEARLRELAPNYDLVHVDTIHLAGILGSLGNGHGAPFTTLNAHNVEYQIAERMRDLERSLPRRLALGLHARNMRRLETRAFREADMVLTVSGEDGGEIDRLSGAGKSVLVENGVDVDFYTPTEDPAGRADNLVFVGSMDWMPNIDGMKWFVRDILPAIRAVRPEARITIVGRSPHPDVQALHAPAAGVIVTGTVDDVRPFVREASVVVVPLRYGGGTRLKIFEAFAMGKAVLSTTLGCEGILCENSRHLCIEDEAAPFARRCLELMGDEDVRRRLGAEGRKLALSRYSWDAVVGRMHEAVAVGMLKKGAARG</sequence>
<dbReference type="CDD" id="cd03801">
    <property type="entry name" value="GT4_PimA-like"/>
    <property type="match status" value="1"/>
</dbReference>
<protein>
    <submittedName>
        <fullName evidence="2">Glycosyltransferase family 4 protein</fullName>
        <ecNumber evidence="2">2.4.-.-</ecNumber>
    </submittedName>
</protein>
<dbReference type="Proteomes" id="UP001385389">
    <property type="component" value="Chromosome"/>
</dbReference>
<feature type="domain" description="Glycosyltransferase subfamily 4-like N-terminal" evidence="1">
    <location>
        <begin position="20"/>
        <end position="200"/>
    </location>
</feature>
<name>A0ABZ2IZM6_9BACT</name>
<gene>
    <name evidence="2" type="ORF">V8V93_16150</name>
</gene>
<keyword evidence="2" id="KW-0328">Glycosyltransferase</keyword>
<dbReference type="SUPFAM" id="SSF53756">
    <property type="entry name" value="UDP-Glycosyltransferase/glycogen phosphorylase"/>
    <property type="match status" value="1"/>
</dbReference>
<proteinExistence type="predicted"/>